<feature type="non-terminal residue" evidence="1">
    <location>
        <position position="1"/>
    </location>
</feature>
<keyword evidence="2" id="KW-1185">Reference proteome</keyword>
<organism evidence="1 2">
    <name type="scientific">Castanea mollissima</name>
    <name type="common">Chinese chestnut</name>
    <dbReference type="NCBI Taxonomy" id="60419"/>
    <lineage>
        <taxon>Eukaryota</taxon>
        <taxon>Viridiplantae</taxon>
        <taxon>Streptophyta</taxon>
        <taxon>Embryophyta</taxon>
        <taxon>Tracheophyta</taxon>
        <taxon>Spermatophyta</taxon>
        <taxon>Magnoliopsida</taxon>
        <taxon>eudicotyledons</taxon>
        <taxon>Gunneridae</taxon>
        <taxon>Pentapetalae</taxon>
        <taxon>rosids</taxon>
        <taxon>fabids</taxon>
        <taxon>Fagales</taxon>
        <taxon>Fagaceae</taxon>
        <taxon>Castanea</taxon>
    </lineage>
</organism>
<evidence type="ECO:0000313" key="2">
    <source>
        <dbReference type="Proteomes" id="UP000737018"/>
    </source>
</evidence>
<accession>A0A8J4Q995</accession>
<protein>
    <submittedName>
        <fullName evidence="1">Uncharacterized protein</fullName>
    </submittedName>
</protein>
<proteinExistence type="predicted"/>
<name>A0A8J4Q995_9ROSI</name>
<reference evidence="1" key="1">
    <citation type="submission" date="2020-03" db="EMBL/GenBank/DDBJ databases">
        <title>Castanea mollissima Vanexum genome sequencing.</title>
        <authorList>
            <person name="Staton M."/>
        </authorList>
    </citation>
    <scope>NUCLEOTIDE SEQUENCE</scope>
    <source>
        <tissue evidence="1">Leaf</tissue>
    </source>
</reference>
<evidence type="ECO:0000313" key="1">
    <source>
        <dbReference type="EMBL" id="KAF3945847.1"/>
    </source>
</evidence>
<gene>
    <name evidence="1" type="ORF">CMV_027819</name>
</gene>
<dbReference type="AlphaFoldDB" id="A0A8J4Q995"/>
<dbReference type="Proteomes" id="UP000737018">
    <property type="component" value="Unassembled WGS sequence"/>
</dbReference>
<dbReference type="OrthoDB" id="1877176at2759"/>
<comment type="caution">
    <text evidence="1">The sequence shown here is derived from an EMBL/GenBank/DDBJ whole genome shotgun (WGS) entry which is preliminary data.</text>
</comment>
<sequence>DYLPLGLFLGSIADEDSDVETENSNNMVNMEEFIMEKMINDLPPVDLKEPFCWQANNYAKVCASLSSSFELEILLMHR</sequence>
<dbReference type="EMBL" id="JRKL02010848">
    <property type="protein sequence ID" value="KAF3945847.1"/>
    <property type="molecule type" value="Genomic_DNA"/>
</dbReference>